<dbReference type="EMBL" id="MU854562">
    <property type="protein sequence ID" value="KAK4032954.1"/>
    <property type="molecule type" value="Genomic_DNA"/>
</dbReference>
<keyword evidence="3" id="KW-0121">Carboxypeptidase</keyword>
<feature type="active site" description="Proton donor/acceptor" evidence="10">
    <location>
        <position position="202"/>
    </location>
</feature>
<evidence type="ECO:0000313" key="12">
    <source>
        <dbReference type="EMBL" id="KAK4032954.1"/>
    </source>
</evidence>
<evidence type="ECO:0000256" key="4">
    <source>
        <dbReference type="ARBA" id="ARBA00022670"/>
    </source>
</evidence>
<evidence type="ECO:0000256" key="8">
    <source>
        <dbReference type="ARBA" id="ARBA00022833"/>
    </source>
</evidence>
<keyword evidence="8" id="KW-0862">Zinc</keyword>
<evidence type="ECO:0000256" key="9">
    <source>
        <dbReference type="ARBA" id="ARBA00023049"/>
    </source>
</evidence>
<dbReference type="SMART" id="SM00631">
    <property type="entry name" value="Zn_pept"/>
    <property type="match status" value="1"/>
</dbReference>
<dbReference type="GO" id="GO:0004181">
    <property type="term" value="F:metallocarboxypeptidase activity"/>
    <property type="evidence" value="ECO:0007669"/>
    <property type="project" value="InterPro"/>
</dbReference>
<proteinExistence type="inferred from homology"/>
<evidence type="ECO:0000256" key="7">
    <source>
        <dbReference type="ARBA" id="ARBA00022801"/>
    </source>
</evidence>
<evidence type="ECO:0000313" key="13">
    <source>
        <dbReference type="Proteomes" id="UP001303115"/>
    </source>
</evidence>
<dbReference type="GO" id="GO:0006508">
    <property type="term" value="P:proteolysis"/>
    <property type="evidence" value="ECO:0007669"/>
    <property type="project" value="UniProtKB-KW"/>
</dbReference>
<evidence type="ECO:0000256" key="3">
    <source>
        <dbReference type="ARBA" id="ARBA00022645"/>
    </source>
</evidence>
<dbReference type="PANTHER" id="PTHR11705">
    <property type="entry name" value="PROTEASE FAMILY M14 CARBOXYPEPTIDASE A,B"/>
    <property type="match status" value="1"/>
</dbReference>
<accession>A0AAN6SMD3</accession>
<evidence type="ECO:0000256" key="5">
    <source>
        <dbReference type="ARBA" id="ARBA00022723"/>
    </source>
</evidence>
<evidence type="ECO:0000256" key="2">
    <source>
        <dbReference type="ARBA" id="ARBA00005988"/>
    </source>
</evidence>
<feature type="domain" description="Peptidase M14" evidence="11">
    <location>
        <begin position="1"/>
        <end position="240"/>
    </location>
</feature>
<comment type="cofactor">
    <cofactor evidence="1">
        <name>Zn(2+)</name>
        <dbReference type="ChEBI" id="CHEBI:29105"/>
    </cofactor>
</comment>
<keyword evidence="5" id="KW-0479">Metal-binding</keyword>
<organism evidence="12 13">
    <name type="scientific">Parachaetomium inaequale</name>
    <dbReference type="NCBI Taxonomy" id="2588326"/>
    <lineage>
        <taxon>Eukaryota</taxon>
        <taxon>Fungi</taxon>
        <taxon>Dikarya</taxon>
        <taxon>Ascomycota</taxon>
        <taxon>Pezizomycotina</taxon>
        <taxon>Sordariomycetes</taxon>
        <taxon>Sordariomycetidae</taxon>
        <taxon>Sordariales</taxon>
        <taxon>Chaetomiaceae</taxon>
        <taxon>Parachaetomium</taxon>
    </lineage>
</organism>
<evidence type="ECO:0000256" key="1">
    <source>
        <dbReference type="ARBA" id="ARBA00001947"/>
    </source>
</evidence>
<keyword evidence="13" id="KW-1185">Reference proteome</keyword>
<dbReference type="Proteomes" id="UP001303115">
    <property type="component" value="Unassembled WGS sequence"/>
</dbReference>
<dbReference type="PROSITE" id="PS52035">
    <property type="entry name" value="PEPTIDASE_M14"/>
    <property type="match status" value="1"/>
</dbReference>
<keyword evidence="7" id="KW-0378">Hydrolase</keyword>
<dbReference type="PANTHER" id="PTHR11705:SF143">
    <property type="entry name" value="SLL0236 PROTEIN"/>
    <property type="match status" value="1"/>
</dbReference>
<keyword evidence="6" id="KW-0732">Signal</keyword>
<gene>
    <name evidence="12" type="ORF">C8A01DRAFT_40606</name>
</gene>
<dbReference type="FunFam" id="3.40.630.10:FF:000084">
    <property type="entry name" value="Carboxypeptidase B2"/>
    <property type="match status" value="1"/>
</dbReference>
<dbReference type="AlphaFoldDB" id="A0AAN6SMD3"/>
<keyword evidence="4" id="KW-0645">Protease</keyword>
<name>A0AAN6SMD3_9PEZI</name>
<dbReference type="GO" id="GO:0008270">
    <property type="term" value="F:zinc ion binding"/>
    <property type="evidence" value="ECO:0007669"/>
    <property type="project" value="InterPro"/>
</dbReference>
<dbReference type="CDD" id="cd03860">
    <property type="entry name" value="M14_CP_A-B_like"/>
    <property type="match status" value="1"/>
</dbReference>
<evidence type="ECO:0000256" key="10">
    <source>
        <dbReference type="PROSITE-ProRule" id="PRU01379"/>
    </source>
</evidence>
<dbReference type="Pfam" id="PF00246">
    <property type="entry name" value="Peptidase_M14"/>
    <property type="match status" value="1"/>
</dbReference>
<dbReference type="InterPro" id="IPR000834">
    <property type="entry name" value="Peptidase_M14"/>
</dbReference>
<protein>
    <recommendedName>
        <fullName evidence="11">Peptidase M14 domain-containing protein</fullName>
    </recommendedName>
</protein>
<dbReference type="SUPFAM" id="SSF53187">
    <property type="entry name" value="Zn-dependent exopeptidases"/>
    <property type="match status" value="1"/>
</dbReference>
<evidence type="ECO:0000256" key="6">
    <source>
        <dbReference type="ARBA" id="ARBA00022729"/>
    </source>
</evidence>
<sequence length="243" mass="27233">MVTEYIAYNLLNRYGLDGDVKHALDSFDFYILPVINPDGFVHSQLNPKNRLWRKNRQTQNGTACVGRDLNRNWDAHWDQRGGASARPCRATYRGSKPLDAPETRAIATELLAIRERQGIRLFVDWHAFGQLVMYPYGYSCDKKLPPFSATSWLAGELAEAMGKVHGTVYKAGTACELLYPTSGDSADYAFEVLGAEYAYTVELRPGLRGKGAAGFRLPEGQILGTAEEAWGGVRHVLRFIHRY</sequence>
<dbReference type="Gene3D" id="3.40.630.10">
    <property type="entry name" value="Zn peptidases"/>
    <property type="match status" value="1"/>
</dbReference>
<reference evidence="13" key="1">
    <citation type="journal article" date="2023" name="Mol. Phylogenet. Evol.">
        <title>Genome-scale phylogeny and comparative genomics of the fungal order Sordariales.</title>
        <authorList>
            <person name="Hensen N."/>
            <person name="Bonometti L."/>
            <person name="Westerberg I."/>
            <person name="Brannstrom I.O."/>
            <person name="Guillou S."/>
            <person name="Cros-Aarteil S."/>
            <person name="Calhoun S."/>
            <person name="Haridas S."/>
            <person name="Kuo A."/>
            <person name="Mondo S."/>
            <person name="Pangilinan J."/>
            <person name="Riley R."/>
            <person name="LaButti K."/>
            <person name="Andreopoulos B."/>
            <person name="Lipzen A."/>
            <person name="Chen C."/>
            <person name="Yan M."/>
            <person name="Daum C."/>
            <person name="Ng V."/>
            <person name="Clum A."/>
            <person name="Steindorff A."/>
            <person name="Ohm R.A."/>
            <person name="Martin F."/>
            <person name="Silar P."/>
            <person name="Natvig D.O."/>
            <person name="Lalanne C."/>
            <person name="Gautier V."/>
            <person name="Ament-Velasquez S.L."/>
            <person name="Kruys A."/>
            <person name="Hutchinson M.I."/>
            <person name="Powell A.J."/>
            <person name="Barry K."/>
            <person name="Miller A.N."/>
            <person name="Grigoriev I.V."/>
            <person name="Debuchy R."/>
            <person name="Gladieux P."/>
            <person name="Hiltunen Thoren M."/>
            <person name="Johannesson H."/>
        </authorList>
    </citation>
    <scope>NUCLEOTIDE SEQUENCE [LARGE SCALE GENOMIC DNA]</scope>
    <source>
        <strain evidence="13">CBS 284.82</strain>
    </source>
</reference>
<keyword evidence="9" id="KW-0482">Metalloprotease</keyword>
<evidence type="ECO:0000259" key="11">
    <source>
        <dbReference type="PROSITE" id="PS52035"/>
    </source>
</evidence>
<comment type="similarity">
    <text evidence="2 10">Belongs to the peptidase M14 family.</text>
</comment>
<comment type="caution">
    <text evidence="12">The sequence shown here is derived from an EMBL/GenBank/DDBJ whole genome shotgun (WGS) entry which is preliminary data.</text>
</comment>